<reference evidence="2" key="1">
    <citation type="submission" date="2016-10" db="EMBL/GenBank/DDBJ databases">
        <authorList>
            <person name="Varghese N."/>
            <person name="Submissions S."/>
        </authorList>
    </citation>
    <scope>NUCLEOTIDE SEQUENCE [LARGE SCALE GENOMIC DNA]</scope>
    <source>
        <strain evidence="2">DSM 18579</strain>
    </source>
</reference>
<keyword evidence="2" id="KW-1185">Reference proteome</keyword>
<evidence type="ECO:0000313" key="1">
    <source>
        <dbReference type="EMBL" id="SET36887.1"/>
    </source>
</evidence>
<dbReference type="STRING" id="1123402.SAMN02583745_02157"/>
<dbReference type="Pfam" id="PF11739">
    <property type="entry name" value="YdbH-like"/>
    <property type="match status" value="1"/>
</dbReference>
<evidence type="ECO:0000313" key="2">
    <source>
        <dbReference type="Proteomes" id="UP000242642"/>
    </source>
</evidence>
<dbReference type="RefSeq" id="WP_093320859.1">
    <property type="nucleotide sequence ID" value="NZ_FOHV01000020.1"/>
</dbReference>
<gene>
    <name evidence="1" type="ORF">SAMN02583745_02157</name>
</gene>
<dbReference type="AlphaFoldDB" id="A0A1I0DW69"/>
<dbReference type="OrthoDB" id="5596796at2"/>
<name>A0A1I0DW69_9GAMM</name>
<accession>A0A1I0DW69</accession>
<dbReference type="Proteomes" id="UP000242642">
    <property type="component" value="Unassembled WGS sequence"/>
</dbReference>
<proteinExistence type="predicted"/>
<dbReference type="InterPro" id="IPR021730">
    <property type="entry name" value="YdbH"/>
</dbReference>
<sequence length="933" mass="106227">MTKRHWIVLSLFFISSTILIVKSLAIWLPIVINMSLPEQWVFSFSNEAKTTKDESSIQGFSFKNYQLKSDKFYFHIKRKDGSYCPLLSFKGVNLTFTRENLPTNVDEFIFDISCINLIEETEPSFFTWSSLNSYLPPFNIHAHNVRIVNDGLPIAVTATHQLNLNWIFKKNQHFIRLTNPNMQLEGHFAEISNSLLGITSKHHFLPRLGLYPVNQSKRISAKRYALTIDTFKANITNDSENQVNITSKGNIIFNDIIVSMPEFALFEAIINSDLLPEKNNIARISLKQNKLLATLQQPNEGVLLSLPLTFSDTKISIAQGKWAWPYLAQKLHGNLFLSIDQANESLKETSFNARINMQTEAKRGKSNLVLTIPPTELNQVLNYMPFQLTGGMNIDNLALNMSVPGYFHINNQEPEVKLKPSALVRAWGQLINDVYIEEARFPLAGISITPNGINGRLQAILKTREALWGQVELHMDGKAINLLPDTGKWFWLSWGNGNMPLLNAKWDMESKGKILNGTLYVENLSTGLNQIQYGRVKVDEPRITLNEPIILIPNHHSLDKKGYLKGKLALDANSIKFDNGGKIDNPIFDVSLSGNSVNEFQFKGNLQSERFKHITINGRWDGQRLRGQGWWPLQDVRSFRNLFSDKTDLDIKTGTFYAQASFSAAENQGFVMGGHLVFNDVDMRYENSHISGLDFIMPYHFADHRWQFGKNAPVTLRIPTLENVILYQNMQVDLQGYYPFDTAYPLTVSNINTDLLGGNLSIDAIKFPQTEPAYLKAKHINSEQFWKLINPTQFTMKGRFGGEFELLFNDPDWLIKNGYVYNEEDIDVNLDTNLINDIKKTNIAAGAAVDWLSALQIAEIKMQLTLTNLGELMLTSRVKAKNSALSEDKLINLNYSHKENVLALWRSLSFKDDLHDWIESVVTKFQDDLKLKD</sequence>
<protein>
    <submittedName>
        <fullName evidence="1">Dicarboxylate transport</fullName>
    </submittedName>
</protein>
<organism evidence="1 2">
    <name type="scientific">Thorsellia anophelis DSM 18579</name>
    <dbReference type="NCBI Taxonomy" id="1123402"/>
    <lineage>
        <taxon>Bacteria</taxon>
        <taxon>Pseudomonadati</taxon>
        <taxon>Pseudomonadota</taxon>
        <taxon>Gammaproteobacteria</taxon>
        <taxon>Enterobacterales</taxon>
        <taxon>Thorselliaceae</taxon>
        <taxon>Thorsellia</taxon>
    </lineage>
</organism>
<dbReference type="EMBL" id="FOHV01000020">
    <property type="protein sequence ID" value="SET36887.1"/>
    <property type="molecule type" value="Genomic_DNA"/>
</dbReference>